<dbReference type="PANTHER" id="PTHR10890:SF3">
    <property type="entry name" value="CYSTEINE--TRNA LIGASE, CYTOPLASMIC"/>
    <property type="match status" value="1"/>
</dbReference>
<evidence type="ECO:0000313" key="13">
    <source>
        <dbReference type="EMBL" id="TCG10529.1"/>
    </source>
</evidence>
<comment type="subcellular location">
    <subcellularLocation>
        <location evidence="10">Cytoplasm</location>
    </subcellularLocation>
</comment>
<keyword evidence="4 10" id="KW-0547">Nucleotide-binding</keyword>
<dbReference type="RefSeq" id="WP_131613708.1">
    <property type="nucleotide sequence ID" value="NZ_PSZP01000037.1"/>
</dbReference>
<feature type="transmembrane region" description="Helical" evidence="11">
    <location>
        <begin position="111"/>
        <end position="132"/>
    </location>
</feature>
<accession>A0A4R0XSF9</accession>
<feature type="binding site" evidence="10">
    <location>
        <position position="466"/>
    </location>
    <ligand>
        <name>Zn(2+)</name>
        <dbReference type="ChEBI" id="CHEBI:29105"/>
    </ligand>
</feature>
<dbReference type="Gene3D" id="3.40.50.620">
    <property type="entry name" value="HUPs"/>
    <property type="match status" value="1"/>
</dbReference>
<name>A0A4R0XSF9_9MOLU</name>
<feature type="short sequence motif" description="'HIGH' region" evidence="10">
    <location>
        <begin position="268"/>
        <end position="278"/>
    </location>
</feature>
<dbReference type="GO" id="GO:0006423">
    <property type="term" value="P:cysteinyl-tRNA aminoacylation"/>
    <property type="evidence" value="ECO:0007669"/>
    <property type="project" value="UniProtKB-UniRule"/>
</dbReference>
<dbReference type="AlphaFoldDB" id="A0A4R0XSF9"/>
<comment type="similarity">
    <text evidence="10">Belongs to the class-I aminoacyl-tRNA synthetase family.</text>
</comment>
<dbReference type="HAMAP" id="MF_00041">
    <property type="entry name" value="Cys_tRNA_synth"/>
    <property type="match status" value="1"/>
</dbReference>
<keyword evidence="10" id="KW-0963">Cytoplasm</keyword>
<keyword evidence="11" id="KW-1133">Transmembrane helix</keyword>
<dbReference type="EC" id="6.1.1.16" evidence="10"/>
<evidence type="ECO:0000256" key="5">
    <source>
        <dbReference type="ARBA" id="ARBA00022833"/>
    </source>
</evidence>
<dbReference type="GO" id="GO:0005524">
    <property type="term" value="F:ATP binding"/>
    <property type="evidence" value="ECO:0007669"/>
    <property type="project" value="UniProtKB-UniRule"/>
</dbReference>
<evidence type="ECO:0000256" key="6">
    <source>
        <dbReference type="ARBA" id="ARBA00022840"/>
    </source>
</evidence>
<dbReference type="Pfam" id="PF01406">
    <property type="entry name" value="tRNA-synt_1e"/>
    <property type="match status" value="1"/>
</dbReference>
<evidence type="ECO:0000256" key="1">
    <source>
        <dbReference type="ARBA" id="ARBA00011245"/>
    </source>
</evidence>
<dbReference type="InterPro" id="IPR024909">
    <property type="entry name" value="Cys-tRNA/MSH_ligase"/>
</dbReference>
<feature type="transmembrane region" description="Helical" evidence="11">
    <location>
        <begin position="80"/>
        <end position="99"/>
    </location>
</feature>
<feature type="transmembrane region" description="Helical" evidence="11">
    <location>
        <begin position="148"/>
        <end position="168"/>
    </location>
</feature>
<keyword evidence="11" id="KW-0812">Transmembrane</keyword>
<organism evidence="13 14">
    <name type="scientific">Mycoplasma todarodis</name>
    <dbReference type="NCBI Taxonomy" id="1937191"/>
    <lineage>
        <taxon>Bacteria</taxon>
        <taxon>Bacillati</taxon>
        <taxon>Mycoplasmatota</taxon>
        <taxon>Mollicutes</taxon>
        <taxon>Mycoplasmataceae</taxon>
        <taxon>Mycoplasma</taxon>
    </lineage>
</organism>
<feature type="binding site" evidence="10">
    <location>
        <position position="501"/>
    </location>
    <ligand>
        <name>ATP</name>
        <dbReference type="ChEBI" id="CHEBI:30616"/>
    </ligand>
</feature>
<dbReference type="GO" id="GO:0005829">
    <property type="term" value="C:cytosol"/>
    <property type="evidence" value="ECO:0007669"/>
    <property type="project" value="TreeGrafter"/>
</dbReference>
<comment type="cofactor">
    <cofactor evidence="10">
        <name>Zn(2+)</name>
        <dbReference type="ChEBI" id="CHEBI:29105"/>
    </cofactor>
    <text evidence="10">Binds 1 zinc ion per subunit.</text>
</comment>
<keyword evidence="3 10" id="KW-0479">Metal-binding</keyword>
<dbReference type="Proteomes" id="UP000291072">
    <property type="component" value="Unassembled WGS sequence"/>
</dbReference>
<evidence type="ECO:0000256" key="4">
    <source>
        <dbReference type="ARBA" id="ARBA00022741"/>
    </source>
</evidence>
<protein>
    <recommendedName>
        <fullName evidence="10">Cysteine--tRNA ligase</fullName>
        <ecNumber evidence="10">6.1.1.16</ecNumber>
    </recommendedName>
    <alternativeName>
        <fullName evidence="10">Cysteinyl-tRNA synthetase</fullName>
        <shortName evidence="10">CysRS</shortName>
    </alternativeName>
</protein>
<keyword evidence="7 10" id="KW-0648">Protein biosynthesis</keyword>
<evidence type="ECO:0000256" key="2">
    <source>
        <dbReference type="ARBA" id="ARBA00022598"/>
    </source>
</evidence>
<dbReference type="SUPFAM" id="SSF47323">
    <property type="entry name" value="Anticodon-binding domain of a subclass of class I aminoacyl-tRNA synthetases"/>
    <property type="match status" value="1"/>
</dbReference>
<dbReference type="InterPro" id="IPR014729">
    <property type="entry name" value="Rossmann-like_a/b/a_fold"/>
</dbReference>
<evidence type="ECO:0000256" key="9">
    <source>
        <dbReference type="ARBA" id="ARBA00047398"/>
    </source>
</evidence>
<comment type="subunit">
    <text evidence="1 10">Monomer.</text>
</comment>
<evidence type="ECO:0000313" key="14">
    <source>
        <dbReference type="Proteomes" id="UP000291072"/>
    </source>
</evidence>
<keyword evidence="6 10" id="KW-0067">ATP-binding</keyword>
<keyword evidence="8 10" id="KW-0030">Aminoacyl-tRNA synthetase</keyword>
<reference evidence="13 14" key="1">
    <citation type="submission" date="2018-02" db="EMBL/GenBank/DDBJ databases">
        <title>Mycoplasma marinum and Mycoplasma todarodis sp. nov., moderately halophilic and psychrotolerant mycoplasmas isolated from cephalopods.</title>
        <authorList>
            <person name="Viver T."/>
        </authorList>
    </citation>
    <scope>NUCLEOTIDE SEQUENCE [LARGE SCALE GENOMIC DNA]</scope>
    <source>
        <strain evidence="13 14">5H</strain>
    </source>
</reference>
<gene>
    <name evidence="10" type="primary">cysS</name>
    <name evidence="13" type="ORF">C4B25_03810</name>
</gene>
<evidence type="ECO:0000256" key="10">
    <source>
        <dbReference type="HAMAP-Rule" id="MF_00041"/>
    </source>
</evidence>
<feature type="transmembrane region" description="Helical" evidence="11">
    <location>
        <begin position="12"/>
        <end position="31"/>
    </location>
</feature>
<dbReference type="OrthoDB" id="9815130at2"/>
<dbReference type="Gene3D" id="1.10.1760.20">
    <property type="match status" value="1"/>
</dbReference>
<dbReference type="GO" id="GO:0004817">
    <property type="term" value="F:cysteine-tRNA ligase activity"/>
    <property type="evidence" value="ECO:0007669"/>
    <property type="project" value="UniProtKB-UniRule"/>
</dbReference>
<comment type="catalytic activity">
    <reaction evidence="9 10">
        <text>tRNA(Cys) + L-cysteine + ATP = L-cysteinyl-tRNA(Cys) + AMP + diphosphate</text>
        <dbReference type="Rhea" id="RHEA:17773"/>
        <dbReference type="Rhea" id="RHEA-COMP:9661"/>
        <dbReference type="Rhea" id="RHEA-COMP:9679"/>
        <dbReference type="ChEBI" id="CHEBI:30616"/>
        <dbReference type="ChEBI" id="CHEBI:33019"/>
        <dbReference type="ChEBI" id="CHEBI:35235"/>
        <dbReference type="ChEBI" id="CHEBI:78442"/>
        <dbReference type="ChEBI" id="CHEBI:78517"/>
        <dbReference type="ChEBI" id="CHEBI:456215"/>
        <dbReference type="EC" id="6.1.1.16"/>
    </reaction>
</comment>
<keyword evidence="14" id="KW-1185">Reference proteome</keyword>
<sequence length="657" mass="73460">MFKWNNKKIAYVSILVAASVAFVIIGSKLFAITTFPSFKVAFGGLPVKITGYLFGPIIGAITGVIADLLSFAMLPTYYHPAYTFIMAMSGFVPGVVYFFMVRKERSINTHYFATLIVLIVLATSVFVGIQFIPEKTLEASKSPIKTRWILQLLACGGMVVLMIVHTILRFIKKPKLFKMVAPIIMFAAILEVHNSLMTPLADSQSLGVSYGVSYVGHLMTSPIKILSNVMIITLTYKMVGPLVEKKMQNGYGDEGEKAMKKTIYVCGPTVYNNPHIGNMRPIITFDIFIRSLKAQGAKINFIHNITDIDDKIINKAIEEGVTEKEISKRYTKIYMTLLEKANVQTPTVMPNVTDNIKGMVKFIEEMVENGSAYELDGNVYFDVTSQKNYGTIANRNLDEMRFEEAGNKKHPGDFALWKKTTEGVLFNSPWGKGRPGWHTECAYFVQKFGGGTLDIHGGGIDLIFPHHENENVQFESLVGAPISTKWKHTGHINVDGSKMSKSLGNVKDAMEFFEETNPAVLRLLFLTTSPTAPINLTKELLDNVEKKYEQLIKGFKQAQLKGKIDIEDETISVDITEWDFSKAMEKLFANLKAFNSGDVKAGQELMANMQLLGLTTKEDEVSKKTKATHEKWGAARNAKDYEKADEYRKELIEKGII</sequence>
<dbReference type="PRINTS" id="PR00983">
    <property type="entry name" value="TRNASYNTHCYS"/>
</dbReference>
<keyword evidence="11" id="KW-0472">Membrane</keyword>
<dbReference type="SUPFAM" id="SSF52374">
    <property type="entry name" value="Nucleotidylyl transferase"/>
    <property type="match status" value="1"/>
</dbReference>
<dbReference type="InterPro" id="IPR032678">
    <property type="entry name" value="tRNA-synt_1_cat_dom"/>
</dbReference>
<dbReference type="Gene3D" id="1.20.120.1910">
    <property type="entry name" value="Cysteine-tRNA ligase, C-terminal anti-codon recognition domain"/>
    <property type="match status" value="1"/>
</dbReference>
<feature type="binding site" evidence="10">
    <location>
        <position position="470"/>
    </location>
    <ligand>
        <name>Zn(2+)</name>
        <dbReference type="ChEBI" id="CHEBI:29105"/>
    </ligand>
</feature>
<dbReference type="InterPro" id="IPR009080">
    <property type="entry name" value="tRNAsynth_Ia_anticodon-bd"/>
</dbReference>
<evidence type="ECO:0000256" key="11">
    <source>
        <dbReference type="SAM" id="Phobius"/>
    </source>
</evidence>
<dbReference type="EMBL" id="PSZP01000037">
    <property type="protein sequence ID" value="TCG10529.1"/>
    <property type="molecule type" value="Genomic_DNA"/>
</dbReference>
<feature type="binding site" evidence="10">
    <location>
        <position position="441"/>
    </location>
    <ligand>
        <name>Zn(2+)</name>
        <dbReference type="ChEBI" id="CHEBI:29105"/>
    </ligand>
</feature>
<keyword evidence="5 10" id="KW-0862">Zinc</keyword>
<dbReference type="InterPro" id="IPR015803">
    <property type="entry name" value="Cys-tRNA-ligase"/>
</dbReference>
<dbReference type="GO" id="GO:0008270">
    <property type="term" value="F:zinc ion binding"/>
    <property type="evidence" value="ECO:0007669"/>
    <property type="project" value="UniProtKB-UniRule"/>
</dbReference>
<feature type="short sequence motif" description="'KMSKS' region" evidence="10">
    <location>
        <begin position="498"/>
        <end position="502"/>
    </location>
</feature>
<feature type="binding site" evidence="10">
    <location>
        <position position="266"/>
    </location>
    <ligand>
        <name>Zn(2+)</name>
        <dbReference type="ChEBI" id="CHEBI:29105"/>
    </ligand>
</feature>
<dbReference type="NCBIfam" id="TIGR00435">
    <property type="entry name" value="cysS"/>
    <property type="match status" value="1"/>
</dbReference>
<evidence type="ECO:0000256" key="7">
    <source>
        <dbReference type="ARBA" id="ARBA00022917"/>
    </source>
</evidence>
<feature type="domain" description="tRNA synthetases class I catalytic" evidence="12">
    <location>
        <begin position="260"/>
        <end position="545"/>
    </location>
</feature>
<dbReference type="PANTHER" id="PTHR10890">
    <property type="entry name" value="CYSTEINYL-TRNA SYNTHETASE"/>
    <property type="match status" value="1"/>
</dbReference>
<evidence type="ECO:0000259" key="12">
    <source>
        <dbReference type="Pfam" id="PF01406"/>
    </source>
</evidence>
<feature type="transmembrane region" description="Helical" evidence="11">
    <location>
        <begin position="52"/>
        <end position="74"/>
    </location>
</feature>
<comment type="caution">
    <text evidence="13">The sequence shown here is derived from an EMBL/GenBank/DDBJ whole genome shotgun (WGS) entry which is preliminary data.</text>
</comment>
<proteinExistence type="inferred from homology"/>
<evidence type="ECO:0000256" key="3">
    <source>
        <dbReference type="ARBA" id="ARBA00022723"/>
    </source>
</evidence>
<evidence type="ECO:0000256" key="8">
    <source>
        <dbReference type="ARBA" id="ARBA00023146"/>
    </source>
</evidence>
<keyword evidence="2 10" id="KW-0436">Ligase</keyword>